<dbReference type="RefSeq" id="WP_200346795.1">
    <property type="nucleotide sequence ID" value="NZ_NRSJ01000024.1"/>
</dbReference>
<sequence length="363" mass="41323">MSLTPRLDALRLPSNGRLLARLQGWLQQLSQCFPPRLRNWIAERRPRRVIEVDGTQARVMRDTGGHRQQLGDLALDIRAEQLPGQAAERQRPAWVETLLELPADAVLIRRLRLPAQVRDQLRTVLGYEIDRLTPFSRDDVYFDARILGEQGAGKQLDVELAICRRDQTRGWLEYLRRIEAPADRLTWSGTWAGANLLPPAERPRRRRLGLLINAALGGIALLLVLILLVSPLWQRQQIHQDLENRLRELRGRATEVTRVREELEQARVGSVAVLQRKAEAPRMTDLLRELTDLLPDGTWVQTLNYRDGEVDIRGESTQATALIALLENGPGISNVTFRSPVMQIASSGNERFHIAFDYQRPSP</sequence>
<feature type="transmembrane region" description="Helical" evidence="2">
    <location>
        <begin position="210"/>
        <end position="233"/>
    </location>
</feature>
<comment type="caution">
    <text evidence="3">The sequence shown here is derived from an EMBL/GenBank/DDBJ whole genome shotgun (WGS) entry which is preliminary data.</text>
</comment>
<dbReference type="EMBL" id="NRSJ01000024">
    <property type="protein sequence ID" value="MBK1705574.1"/>
    <property type="molecule type" value="Genomic_DNA"/>
</dbReference>
<keyword evidence="2" id="KW-0472">Membrane</keyword>
<dbReference type="PANTHER" id="PTHR40278:SF1">
    <property type="entry name" value="DNA UTILIZATION PROTEIN HOFN"/>
    <property type="match status" value="1"/>
</dbReference>
<gene>
    <name evidence="3" type="ORF">CKO40_13680</name>
</gene>
<accession>A0AAJ0XA89</accession>
<dbReference type="Pfam" id="PF05137">
    <property type="entry name" value="PilN"/>
    <property type="match status" value="1"/>
</dbReference>
<evidence type="ECO:0000313" key="4">
    <source>
        <dbReference type="Proteomes" id="UP001296776"/>
    </source>
</evidence>
<dbReference type="Gene3D" id="3.30.420.380">
    <property type="match status" value="1"/>
</dbReference>
<evidence type="ECO:0000256" key="2">
    <source>
        <dbReference type="SAM" id="Phobius"/>
    </source>
</evidence>
<dbReference type="InterPro" id="IPR052534">
    <property type="entry name" value="Extracell_DNA_Util/SecSys_Comp"/>
</dbReference>
<reference evidence="3" key="1">
    <citation type="submission" date="2017-08" db="EMBL/GenBank/DDBJ databases">
        <authorList>
            <person name="Imhoff J.F."/>
            <person name="Rahn T."/>
            <person name="Kuenzel S."/>
            <person name="Neulinger S.C."/>
        </authorList>
    </citation>
    <scope>NUCLEOTIDE SEQUENCE</scope>
    <source>
        <strain evidence="3">DSM 11080</strain>
    </source>
</reference>
<dbReference type="Proteomes" id="UP001296776">
    <property type="component" value="Unassembled WGS sequence"/>
</dbReference>
<dbReference type="SUPFAM" id="SSF53067">
    <property type="entry name" value="Actin-like ATPase domain"/>
    <property type="match status" value="1"/>
</dbReference>
<dbReference type="AlphaFoldDB" id="A0AAJ0XA89"/>
<name>A0AAJ0XA89_9GAMM</name>
<keyword evidence="2" id="KW-0812">Transmembrane</keyword>
<proteinExistence type="predicted"/>
<evidence type="ECO:0000256" key="1">
    <source>
        <dbReference type="SAM" id="Coils"/>
    </source>
</evidence>
<dbReference type="InterPro" id="IPR007813">
    <property type="entry name" value="PilN"/>
</dbReference>
<dbReference type="InterPro" id="IPR043129">
    <property type="entry name" value="ATPase_NBD"/>
</dbReference>
<feature type="coiled-coil region" evidence="1">
    <location>
        <begin position="239"/>
        <end position="266"/>
    </location>
</feature>
<dbReference type="PANTHER" id="PTHR40278">
    <property type="entry name" value="DNA UTILIZATION PROTEIN HOFN"/>
    <property type="match status" value="1"/>
</dbReference>
<reference evidence="3" key="2">
    <citation type="journal article" date="2020" name="Microorganisms">
        <title>Osmotic Adaptation and Compatible Solute Biosynthesis of Phototrophic Bacteria as Revealed from Genome Analyses.</title>
        <authorList>
            <person name="Imhoff J.F."/>
            <person name="Rahn T."/>
            <person name="Kunzel S."/>
            <person name="Keller A."/>
            <person name="Neulinger S.C."/>
        </authorList>
    </citation>
    <scope>NUCLEOTIDE SEQUENCE</scope>
    <source>
        <strain evidence="3">DSM 11080</strain>
    </source>
</reference>
<keyword evidence="4" id="KW-1185">Reference proteome</keyword>
<keyword evidence="1" id="KW-0175">Coiled coil</keyword>
<evidence type="ECO:0008006" key="5">
    <source>
        <dbReference type="Google" id="ProtNLM"/>
    </source>
</evidence>
<protein>
    <recommendedName>
        <fullName evidence="5">General secretion pathway protein L</fullName>
    </recommendedName>
</protein>
<evidence type="ECO:0000313" key="3">
    <source>
        <dbReference type="EMBL" id="MBK1705574.1"/>
    </source>
</evidence>
<keyword evidence="2" id="KW-1133">Transmembrane helix</keyword>
<organism evidence="3 4">
    <name type="scientific">Halochromatium glycolicum</name>
    <dbReference type="NCBI Taxonomy" id="85075"/>
    <lineage>
        <taxon>Bacteria</taxon>
        <taxon>Pseudomonadati</taxon>
        <taxon>Pseudomonadota</taxon>
        <taxon>Gammaproteobacteria</taxon>
        <taxon>Chromatiales</taxon>
        <taxon>Chromatiaceae</taxon>
        <taxon>Halochromatium</taxon>
    </lineage>
</organism>